<feature type="compositionally biased region" description="Gly residues" evidence="11">
    <location>
        <begin position="631"/>
        <end position="647"/>
    </location>
</feature>
<gene>
    <name evidence="13" type="primary">ALG3</name>
</gene>
<dbReference type="Proteomes" id="UP000002279">
    <property type="component" value="Chromosome 1"/>
</dbReference>
<feature type="transmembrane region" description="Helical" evidence="12">
    <location>
        <begin position="288"/>
        <end position="304"/>
    </location>
</feature>
<feature type="transmembrane region" description="Helical" evidence="12">
    <location>
        <begin position="423"/>
        <end position="445"/>
    </location>
</feature>
<dbReference type="PANTHER" id="PTHR12646">
    <property type="entry name" value="NOT56 - RELATED"/>
    <property type="match status" value="1"/>
</dbReference>
<protein>
    <recommendedName>
        <fullName evidence="3">dolichyl-P-Man:Man5GlcNAc2-PP-dolichol alpha-1,3-mannosyltransferase</fullName>
        <ecNumber evidence="3">2.4.1.258</ecNumber>
    </recommendedName>
</protein>
<feature type="transmembrane region" description="Helical" evidence="12">
    <location>
        <begin position="180"/>
        <end position="196"/>
    </location>
</feature>
<dbReference type="GeneTree" id="ENSGT00390000013904"/>
<evidence type="ECO:0000256" key="5">
    <source>
        <dbReference type="ARBA" id="ARBA00022679"/>
    </source>
</evidence>
<accession>A0A6I8MY04</accession>
<reference evidence="13 14" key="1">
    <citation type="journal article" date="2008" name="Nature">
        <title>Genome analysis of the platypus reveals unique signatures of evolution.</title>
        <authorList>
            <person name="Warren W.C."/>
            <person name="Hillier L.W."/>
            <person name="Marshall Graves J.A."/>
            <person name="Birney E."/>
            <person name="Ponting C.P."/>
            <person name="Grutzner F."/>
            <person name="Belov K."/>
            <person name="Miller W."/>
            <person name="Clarke L."/>
            <person name="Chinwalla A.T."/>
            <person name="Yang S.P."/>
            <person name="Heger A."/>
            <person name="Locke D.P."/>
            <person name="Miethke P."/>
            <person name="Waters P.D."/>
            <person name="Veyrunes F."/>
            <person name="Fulton L."/>
            <person name="Fulton B."/>
            <person name="Graves T."/>
            <person name="Wallis J."/>
            <person name="Puente X.S."/>
            <person name="Lopez-Otin C."/>
            <person name="Ordonez G.R."/>
            <person name="Eichler E.E."/>
            <person name="Chen L."/>
            <person name="Cheng Z."/>
            <person name="Deakin J.E."/>
            <person name="Alsop A."/>
            <person name="Thompson K."/>
            <person name="Kirby P."/>
            <person name="Papenfuss A.T."/>
            <person name="Wakefield M.J."/>
            <person name="Olender T."/>
            <person name="Lancet D."/>
            <person name="Huttley G.A."/>
            <person name="Smit A.F."/>
            <person name="Pask A."/>
            <person name="Temple-Smith P."/>
            <person name="Batzer M.A."/>
            <person name="Walker J.A."/>
            <person name="Konkel M.K."/>
            <person name="Harris R.S."/>
            <person name="Whittington C.M."/>
            <person name="Wong E.S."/>
            <person name="Gemmell N.J."/>
            <person name="Buschiazzo E."/>
            <person name="Vargas Jentzsch I.M."/>
            <person name="Merkel A."/>
            <person name="Schmitz J."/>
            <person name="Zemann A."/>
            <person name="Churakov G."/>
            <person name="Kriegs J.O."/>
            <person name="Brosius J."/>
            <person name="Murchison E.P."/>
            <person name="Sachidanandam R."/>
            <person name="Smith C."/>
            <person name="Hannon G.J."/>
            <person name="Tsend-Ayush E."/>
            <person name="McMillan D."/>
            <person name="Attenborough R."/>
            <person name="Rens W."/>
            <person name="Ferguson-Smith M."/>
            <person name="Lefevre C.M."/>
            <person name="Sharp J.A."/>
            <person name="Nicholas K.R."/>
            <person name="Ray D.A."/>
            <person name="Kube M."/>
            <person name="Reinhardt R."/>
            <person name="Pringle T.H."/>
            <person name="Taylor J."/>
            <person name="Jones R.C."/>
            <person name="Nixon B."/>
            <person name="Dacheux J.L."/>
            <person name="Niwa H."/>
            <person name="Sekita Y."/>
            <person name="Huang X."/>
            <person name="Stark A."/>
            <person name="Kheradpour P."/>
            <person name="Kellis M."/>
            <person name="Flicek P."/>
            <person name="Chen Y."/>
            <person name="Webber C."/>
            <person name="Hardison R."/>
            <person name="Nelson J."/>
            <person name="Hallsworth-Pepin K."/>
            <person name="Delehaunty K."/>
            <person name="Markovic C."/>
            <person name="Minx P."/>
            <person name="Feng Y."/>
            <person name="Kremitzki C."/>
            <person name="Mitreva M."/>
            <person name="Glasscock J."/>
            <person name="Wylie T."/>
            <person name="Wohldmann P."/>
            <person name="Thiru P."/>
            <person name="Nhan M.N."/>
            <person name="Pohl C.S."/>
            <person name="Smith S.M."/>
            <person name="Hou S."/>
            <person name="Nefedov M."/>
            <person name="de Jong P.J."/>
            <person name="Renfree M.B."/>
            <person name="Mardis E.R."/>
            <person name="Wilson R.K."/>
        </authorList>
    </citation>
    <scope>NUCLEOTIDE SEQUENCE [LARGE SCALE GENOMIC DNA]</scope>
    <source>
        <strain evidence="13 14">Glennie</strain>
    </source>
</reference>
<dbReference type="Bgee" id="ENSOANG00000042816">
    <property type="expression patterns" value="Expressed in liver and 7 other cell types or tissues"/>
</dbReference>
<feature type="region of interest" description="Disordered" evidence="11">
    <location>
        <begin position="484"/>
        <end position="784"/>
    </location>
</feature>
<evidence type="ECO:0000256" key="3">
    <source>
        <dbReference type="ARBA" id="ARBA00011964"/>
    </source>
</evidence>
<dbReference type="GO" id="GO:0052925">
    <property type="term" value="F:dol-P-Man:Man(5)GlcNAc(2)-PP-Dol alpha-1,3-mannosyltransferase activity"/>
    <property type="evidence" value="ECO:0000318"/>
    <property type="project" value="GO_Central"/>
</dbReference>
<evidence type="ECO:0000256" key="10">
    <source>
        <dbReference type="ARBA" id="ARBA00049506"/>
    </source>
</evidence>
<reference evidence="13" key="2">
    <citation type="submission" date="2025-08" db="UniProtKB">
        <authorList>
            <consortium name="Ensembl"/>
        </authorList>
    </citation>
    <scope>IDENTIFICATION</scope>
    <source>
        <strain evidence="13">Glennie</strain>
    </source>
</reference>
<keyword evidence="6 12" id="KW-0812">Transmembrane</keyword>
<feature type="transmembrane region" description="Helical" evidence="12">
    <location>
        <begin position="151"/>
        <end position="168"/>
    </location>
</feature>
<feature type="region of interest" description="Disordered" evidence="11">
    <location>
        <begin position="1"/>
        <end position="34"/>
    </location>
</feature>
<feature type="transmembrane region" description="Helical" evidence="12">
    <location>
        <begin position="254"/>
        <end position="276"/>
    </location>
</feature>
<reference evidence="13" key="3">
    <citation type="submission" date="2025-09" db="UniProtKB">
        <authorList>
            <consortium name="Ensembl"/>
        </authorList>
    </citation>
    <scope>IDENTIFICATION</scope>
    <source>
        <strain evidence="13">Glennie</strain>
    </source>
</reference>
<name>A0A6I8MY04_ORNAN</name>
<keyword evidence="4" id="KW-0328">Glycosyltransferase</keyword>
<proteinExistence type="predicted"/>
<feature type="compositionally biased region" description="Low complexity" evidence="11">
    <location>
        <begin position="529"/>
        <end position="548"/>
    </location>
</feature>
<comment type="pathway">
    <text evidence="2">Protein modification; protein glycosylation.</text>
</comment>
<feature type="compositionally biased region" description="Basic residues" evidence="11">
    <location>
        <begin position="21"/>
        <end position="31"/>
    </location>
</feature>
<dbReference type="InterPro" id="IPR007873">
    <property type="entry name" value="Glycosyltransferase_ALG3"/>
</dbReference>
<dbReference type="PANTHER" id="PTHR12646:SF0">
    <property type="entry name" value="DOL-P-MAN:MAN(5)GLCNAC(2)-PP-DOL ALPHA-1,3-MANNOSYLTRANSFERASE"/>
    <property type="match status" value="1"/>
</dbReference>
<evidence type="ECO:0000313" key="13">
    <source>
        <dbReference type="Ensembl" id="ENSOANP00000033589.1"/>
    </source>
</evidence>
<dbReference type="GO" id="GO:0005783">
    <property type="term" value="C:endoplasmic reticulum"/>
    <property type="evidence" value="ECO:0000318"/>
    <property type="project" value="GO_Central"/>
</dbReference>
<feature type="compositionally biased region" description="Low complexity" evidence="11">
    <location>
        <begin position="725"/>
        <end position="750"/>
    </location>
</feature>
<keyword evidence="9 12" id="KW-0472">Membrane</keyword>
<dbReference type="AlphaFoldDB" id="A0A6I8MY04"/>
<sequence length="784" mass="83268">MRPPLRARRRRPAHAPPAPPRMRRRRPRACARRPAAVVVGRGGGEEGGRVAGKMAAGLRKRGPAGVGAGLGARWGPQARRVWGAGRLLLLEPRYTPLVAACLCLAEVGINHWVIRRVPYTEIDWKAYMAEVEGVINGTYDYTQLRGDTGPLVYPAGFVYIFMGLYYATGRGTDIRLAQNIFAGLYLATLLLVFRIYSQTRRVPPFVFFFMCCASYRIHSIFVLRLFNDPVAMALLFLSINLLLAQRWGWGCGCFSLAVSVKMNVLLFAPGLLFLLLSHFGLHGALPKLGICALLQVALGLPFLLENPAGYLSRSFDLGRQFLFRWTVNWRFLPEALFLHRAFHLGLLAAHLGLLVLFALRRWLGSGESVLSLLKDPSQRKTRPQPLTANQIVSVLFTSNFIGICFSRSLHYQFYVWYFHTLPYLLWAAPARWFTHLLRLLVLGLIELSWNTYPSTSCSSAALHVCHAVILLQLWLHSSALLKPSQPPKPGRKIQCAPPPPRTLSEGPGSPRGEEKPRPAGAAPRRRAPSRSGLLAASADSAARAGACRDGAEGRVGPGRGAGGAPSPGPGDPAHRGRGGGGRRGGRGRGQRAGAGGRADVPQAAAALLGGRHGGGAVLGGGGTLRARGLAAPGGAGPGLGLGAGGAEGQHVLLPDVRRLEDPTPDGQVRRRVGPGVRGRVRGDVRACRDGWAGPDWTVLPGPAPAPRSAPRDPHSLGSEPPGPDGPAEAALVSPGVSVGSVGSVGSAGSVRSEPGPAADGPSSGDGNVDPPELRAGLLQTGSRA</sequence>
<feature type="compositionally biased region" description="Gly residues" evidence="11">
    <location>
        <begin position="553"/>
        <end position="565"/>
    </location>
</feature>
<evidence type="ECO:0000256" key="12">
    <source>
        <dbReference type="SAM" id="Phobius"/>
    </source>
</evidence>
<dbReference type="InParanoid" id="A0A6I8MY04"/>
<dbReference type="GO" id="GO:0005789">
    <property type="term" value="C:endoplasmic reticulum membrane"/>
    <property type="evidence" value="ECO:0007669"/>
    <property type="project" value="UniProtKB-SubCell"/>
</dbReference>
<evidence type="ECO:0000256" key="11">
    <source>
        <dbReference type="SAM" id="MobiDB-lite"/>
    </source>
</evidence>
<feature type="compositionally biased region" description="Gly residues" evidence="11">
    <location>
        <begin position="610"/>
        <end position="623"/>
    </location>
</feature>
<keyword evidence="7" id="KW-0256">Endoplasmic reticulum</keyword>
<dbReference type="EC" id="2.4.1.258" evidence="3"/>
<evidence type="ECO:0000256" key="8">
    <source>
        <dbReference type="ARBA" id="ARBA00022989"/>
    </source>
</evidence>
<dbReference type="FunCoup" id="A0A6I8MY04">
    <property type="interactions" value="1442"/>
</dbReference>
<evidence type="ECO:0000313" key="14">
    <source>
        <dbReference type="Proteomes" id="UP000002279"/>
    </source>
</evidence>
<feature type="transmembrane region" description="Helical" evidence="12">
    <location>
        <begin position="341"/>
        <end position="363"/>
    </location>
</feature>
<evidence type="ECO:0000256" key="2">
    <source>
        <dbReference type="ARBA" id="ARBA00004922"/>
    </source>
</evidence>
<keyword evidence="14" id="KW-1185">Reference proteome</keyword>
<organism evidence="13 14">
    <name type="scientific">Ornithorhynchus anatinus</name>
    <name type="common">Duckbill platypus</name>
    <dbReference type="NCBI Taxonomy" id="9258"/>
    <lineage>
        <taxon>Eukaryota</taxon>
        <taxon>Metazoa</taxon>
        <taxon>Chordata</taxon>
        <taxon>Craniata</taxon>
        <taxon>Vertebrata</taxon>
        <taxon>Euteleostomi</taxon>
        <taxon>Mammalia</taxon>
        <taxon>Monotremata</taxon>
        <taxon>Ornithorhynchidae</taxon>
        <taxon>Ornithorhynchus</taxon>
    </lineage>
</organism>
<keyword evidence="5" id="KW-0808">Transferase</keyword>
<feature type="compositionally biased region" description="Basic residues" evidence="11">
    <location>
        <begin position="1"/>
        <end position="13"/>
    </location>
</feature>
<comment type="catalytic activity">
    <reaction evidence="10">
        <text>an alpha-D-Man-(1-&gt;2)-alpha-D-Man-(1-&gt;2)-alpha-D-Man-(1-&gt;3)-[alpha-D-Man-(1-&gt;6)]-beta-D-Man-(1-&gt;4)-beta-D-GlcNAc-(1-&gt;4)-alpha-D-GlcNAc-diphospho-di-trans,poly-cis-dolichol + a di-trans,poly-cis-dolichyl beta-D-mannosyl phosphate = an alpha-D-Man-(1-&gt;2)-alpha-D-Man-(1-&gt;2)-alpha-D-Man-(1-&gt;3)-[alpha-D-Man-(1-&gt;3)-alpha-D-Man-(1-&gt;6)]-beta-D-Man-(1-&gt;4)-beta-D-GlcNAc-(1-&gt;4)-alpha-D-GlcNAc-diphospho-di-trans,poly-cis-dolichol + a di-trans,poly-cis-dolichyl phosphate + H(+)</text>
        <dbReference type="Rhea" id="RHEA:29527"/>
        <dbReference type="Rhea" id="RHEA-COMP:19498"/>
        <dbReference type="Rhea" id="RHEA-COMP:19501"/>
        <dbReference type="Rhea" id="RHEA-COMP:19516"/>
        <dbReference type="Rhea" id="RHEA-COMP:19517"/>
        <dbReference type="ChEBI" id="CHEBI:15378"/>
        <dbReference type="ChEBI" id="CHEBI:57683"/>
        <dbReference type="ChEBI" id="CHEBI:58211"/>
        <dbReference type="ChEBI" id="CHEBI:132515"/>
        <dbReference type="ChEBI" id="CHEBI:132516"/>
        <dbReference type="EC" id="2.4.1.258"/>
    </reaction>
    <physiologicalReaction direction="left-to-right" evidence="10">
        <dbReference type="Rhea" id="RHEA:29528"/>
    </physiologicalReaction>
</comment>
<evidence type="ECO:0000256" key="6">
    <source>
        <dbReference type="ARBA" id="ARBA00022692"/>
    </source>
</evidence>
<keyword evidence="8 12" id="KW-1133">Transmembrane helix</keyword>
<evidence type="ECO:0000256" key="1">
    <source>
        <dbReference type="ARBA" id="ARBA00004477"/>
    </source>
</evidence>
<dbReference type="Pfam" id="PF05208">
    <property type="entry name" value="ALG3"/>
    <property type="match status" value="1"/>
</dbReference>
<dbReference type="Ensembl" id="ENSOANT00000068944.1">
    <property type="protein sequence ID" value="ENSOANP00000033589.1"/>
    <property type="gene ID" value="ENSOANG00000042816.1"/>
</dbReference>
<comment type="subcellular location">
    <subcellularLocation>
        <location evidence="1">Endoplasmic reticulum membrane</location>
        <topology evidence="1">Multi-pass membrane protein</topology>
    </subcellularLocation>
</comment>
<evidence type="ECO:0000256" key="7">
    <source>
        <dbReference type="ARBA" id="ARBA00022824"/>
    </source>
</evidence>
<evidence type="ECO:0000256" key="9">
    <source>
        <dbReference type="ARBA" id="ARBA00023136"/>
    </source>
</evidence>
<evidence type="ECO:0000256" key="4">
    <source>
        <dbReference type="ARBA" id="ARBA00022676"/>
    </source>
</evidence>